<dbReference type="InterPro" id="IPR036942">
    <property type="entry name" value="Beta-barrel_TonB_sf"/>
</dbReference>
<dbReference type="SUPFAM" id="SSF49464">
    <property type="entry name" value="Carboxypeptidase regulatory domain-like"/>
    <property type="match status" value="1"/>
</dbReference>
<comment type="similarity">
    <text evidence="8 9">Belongs to the TonB-dependent receptor family.</text>
</comment>
<dbReference type="RefSeq" id="WP_162389826.1">
    <property type="nucleotide sequence ID" value="NZ_CP045997.1"/>
</dbReference>
<feature type="domain" description="Cyclic nucleotide-binding" evidence="10">
    <location>
        <begin position="531"/>
        <end position="579"/>
    </location>
</feature>
<keyword evidence="5 9" id="KW-0798">TonB box</keyword>
<dbReference type="SUPFAM" id="SSF56935">
    <property type="entry name" value="Porins"/>
    <property type="match status" value="1"/>
</dbReference>
<keyword evidence="3 8" id="KW-1134">Transmembrane beta strand</keyword>
<dbReference type="EMBL" id="CP045997">
    <property type="protein sequence ID" value="QHV99424.1"/>
    <property type="molecule type" value="Genomic_DNA"/>
</dbReference>
<keyword evidence="4 8" id="KW-0812">Transmembrane</keyword>
<dbReference type="KEGG" id="senf:GJR95_32385"/>
<dbReference type="NCBIfam" id="TIGR04056">
    <property type="entry name" value="OMP_RagA_SusC"/>
    <property type="match status" value="1"/>
</dbReference>
<evidence type="ECO:0000256" key="4">
    <source>
        <dbReference type="ARBA" id="ARBA00022692"/>
    </source>
</evidence>
<dbReference type="PROSITE" id="PS51257">
    <property type="entry name" value="PROKAR_LIPOPROTEIN"/>
    <property type="match status" value="1"/>
</dbReference>
<evidence type="ECO:0000256" key="1">
    <source>
        <dbReference type="ARBA" id="ARBA00004571"/>
    </source>
</evidence>
<dbReference type="InterPro" id="IPR023996">
    <property type="entry name" value="TonB-dep_OMP_SusC/RagA"/>
</dbReference>
<evidence type="ECO:0000259" key="10">
    <source>
        <dbReference type="PROSITE" id="PS50042"/>
    </source>
</evidence>
<dbReference type="InterPro" id="IPR012910">
    <property type="entry name" value="Plug_dom"/>
</dbReference>
<protein>
    <submittedName>
        <fullName evidence="11">SusC/RagA family TonB-linked outer membrane protein</fullName>
    </submittedName>
</protein>
<evidence type="ECO:0000256" key="3">
    <source>
        <dbReference type="ARBA" id="ARBA00022452"/>
    </source>
</evidence>
<dbReference type="AlphaFoldDB" id="A0A6P1W3F8"/>
<dbReference type="InterPro" id="IPR008969">
    <property type="entry name" value="CarboxyPept-like_regulatory"/>
</dbReference>
<proteinExistence type="inferred from homology"/>
<evidence type="ECO:0000256" key="7">
    <source>
        <dbReference type="ARBA" id="ARBA00023237"/>
    </source>
</evidence>
<evidence type="ECO:0000313" key="12">
    <source>
        <dbReference type="Proteomes" id="UP000464577"/>
    </source>
</evidence>
<keyword evidence="6 8" id="KW-0472">Membrane</keyword>
<evidence type="ECO:0000256" key="2">
    <source>
        <dbReference type="ARBA" id="ARBA00022448"/>
    </source>
</evidence>
<keyword evidence="2 8" id="KW-0813">Transport</keyword>
<keyword evidence="12" id="KW-1185">Reference proteome</keyword>
<dbReference type="InterPro" id="IPR039426">
    <property type="entry name" value="TonB-dep_rcpt-like"/>
</dbReference>
<dbReference type="NCBIfam" id="TIGR04057">
    <property type="entry name" value="SusC_RagA_signa"/>
    <property type="match status" value="1"/>
</dbReference>
<name>A0A6P1W3F8_9BACT</name>
<dbReference type="Pfam" id="PF13715">
    <property type="entry name" value="CarbopepD_reg_2"/>
    <property type="match status" value="1"/>
</dbReference>
<dbReference type="FunFam" id="2.170.130.10:FF:000008">
    <property type="entry name" value="SusC/RagA family TonB-linked outer membrane protein"/>
    <property type="match status" value="1"/>
</dbReference>
<evidence type="ECO:0000256" key="8">
    <source>
        <dbReference type="PROSITE-ProRule" id="PRU01360"/>
    </source>
</evidence>
<reference evidence="11 12" key="1">
    <citation type="submission" date="2019-11" db="EMBL/GenBank/DDBJ databases">
        <title>Spirosoma endbachense sp. nov., isolated from a natural salt meadow.</title>
        <authorList>
            <person name="Rojas J."/>
            <person name="Ambika Manirajan B."/>
            <person name="Ratering S."/>
            <person name="Suarez C."/>
            <person name="Geissler-Plaum R."/>
            <person name="Schnell S."/>
        </authorList>
    </citation>
    <scope>NUCLEOTIDE SEQUENCE [LARGE SCALE GENOMIC DNA]</scope>
    <source>
        <strain evidence="11 12">I-24</strain>
    </source>
</reference>
<gene>
    <name evidence="11" type="ORF">GJR95_32385</name>
</gene>
<dbReference type="Gene3D" id="2.170.130.10">
    <property type="entry name" value="TonB-dependent receptor, plug domain"/>
    <property type="match status" value="1"/>
</dbReference>
<evidence type="ECO:0000313" key="11">
    <source>
        <dbReference type="EMBL" id="QHV99424.1"/>
    </source>
</evidence>
<dbReference type="Pfam" id="PF00593">
    <property type="entry name" value="TonB_dep_Rec_b-barrel"/>
    <property type="match status" value="1"/>
</dbReference>
<evidence type="ECO:0000256" key="9">
    <source>
        <dbReference type="RuleBase" id="RU003357"/>
    </source>
</evidence>
<dbReference type="Gene3D" id="2.60.40.1120">
    <property type="entry name" value="Carboxypeptidase-like, regulatory domain"/>
    <property type="match status" value="1"/>
</dbReference>
<dbReference type="PROSITE" id="PS50042">
    <property type="entry name" value="CNMP_BINDING_3"/>
    <property type="match status" value="1"/>
</dbReference>
<dbReference type="Gene3D" id="2.40.170.20">
    <property type="entry name" value="TonB-dependent receptor, beta-barrel domain"/>
    <property type="match status" value="1"/>
</dbReference>
<dbReference type="InterPro" id="IPR000595">
    <property type="entry name" value="cNMP-bd_dom"/>
</dbReference>
<dbReference type="InterPro" id="IPR000531">
    <property type="entry name" value="Beta-barrel_TonB"/>
</dbReference>
<evidence type="ECO:0000256" key="6">
    <source>
        <dbReference type="ARBA" id="ARBA00023136"/>
    </source>
</evidence>
<dbReference type="InterPro" id="IPR023997">
    <property type="entry name" value="TonB-dep_OMP_SusC/RagA_CS"/>
</dbReference>
<comment type="subcellular location">
    <subcellularLocation>
        <location evidence="1 8">Cell outer membrane</location>
        <topology evidence="1 8">Multi-pass membrane protein</topology>
    </subcellularLocation>
</comment>
<sequence>MKKLVRLLLLSWLLAGCLGVICQAQTLARAERLSQTGLTGQVAYRSLRQALTEVKNQYKVNILYESRTLDPFSLPESRMRFAGPLESVLTDLLSPFGLSFKRMKTGGYVVTTGAPNTPSPAATLPGKPAEILPAQLLTPISTPKEKSIQGVVQDGSNGQSLPGVSITLKGTQQGTSTDANGRYRIQVPDDNGVLVFSFIGFETREILIGNQADLNVSLTPSNQVLNEVVVVGYGTKRKRDLTGAISSVSSTDLQKVATSNFTSAIEGKVPGVYVTQTSGAPGSASSVRIRGVGTTGANQPLYVIDGVPMTGESTSVPGSSNAIDAMSILNPNDIESIEVLKDAASSAIYGSRGANGVILVTTKRGKEGAAVVSLNASAGSAQLWRKPAFLNAEEFATMANELATNSGIKPNPEWANPKSFGVGTDMVGLIFRNAPVQNYDLSISGGTKTLKARLSLGYNDQTGTMIETYYKRYTARVTADLKASDKLNFGGSLAFASTETKGQNSDPLQGGIFNLAQQFFPTLAQDAPFFGDGVYYTSNGDNPLLKAKAIDNKLFGTRIYGSTFGEIEILKGLKFKTSVGIDANFNRTRSWEGKIQRGFYVHPRATLSEGFDNRFNWLIENTLSYSKQIGDHSFSAVLGQSAQNNRINQIASTGNGFLSEELQVINASDVSLRTTSGTTSNARLASYFGRIDYAFKDKYLISASMRRDGSSNFGPNSKWGYFPAISGGWRISQEAFMAPLTNTVINDLKFRASWGRVGNDAIPAFGYLSTIRTGNSADNYALGTGDQAIIIGSSLVRPGNADLKWETTQQLDIGVDASLFGDKLYLTADYYKKDNIGMLISLPVSLEAGFQNPPTINGGQVRNTGIELLLGYRSKVGDLRYNVSANATTLKNEVISLGVGQPIVGPTLAGSSMVMTYTKVGDPIGYYRGYIVDGIYQTAQEINKTFQPNAIAGDFKYRDVNGDGALTDADKVNLGKPWPTLTYGFNVDLSYKGFDFNILLQGITGSQLYHANKITNYQMKYYNGNGIVNGVKDILNHWTPGSGINNQPGLKYTDANGNYSNASSFFVENGDYMRVRNVVLGYNLSPDLIRKVTHNAVKSLRVYVTAQNLFTFTKYSGFDPEVGSANPLNSGIDTGVYPQPRTLMGGINLVF</sequence>
<dbReference type="Pfam" id="PF07715">
    <property type="entry name" value="Plug"/>
    <property type="match status" value="1"/>
</dbReference>
<evidence type="ECO:0000256" key="5">
    <source>
        <dbReference type="ARBA" id="ARBA00023077"/>
    </source>
</evidence>
<organism evidence="11 12">
    <name type="scientific">Spirosoma endbachense</name>
    <dbReference type="NCBI Taxonomy" id="2666025"/>
    <lineage>
        <taxon>Bacteria</taxon>
        <taxon>Pseudomonadati</taxon>
        <taxon>Bacteroidota</taxon>
        <taxon>Cytophagia</taxon>
        <taxon>Cytophagales</taxon>
        <taxon>Cytophagaceae</taxon>
        <taxon>Spirosoma</taxon>
    </lineage>
</organism>
<dbReference type="PROSITE" id="PS52016">
    <property type="entry name" value="TONB_DEPENDENT_REC_3"/>
    <property type="match status" value="1"/>
</dbReference>
<dbReference type="InterPro" id="IPR037066">
    <property type="entry name" value="Plug_dom_sf"/>
</dbReference>
<keyword evidence="7 8" id="KW-0998">Cell outer membrane</keyword>
<dbReference type="Proteomes" id="UP000464577">
    <property type="component" value="Chromosome"/>
</dbReference>
<accession>A0A6P1W3F8</accession>
<dbReference type="GO" id="GO:0009279">
    <property type="term" value="C:cell outer membrane"/>
    <property type="evidence" value="ECO:0007669"/>
    <property type="project" value="UniProtKB-SubCell"/>
</dbReference>